<reference evidence="2 3" key="1">
    <citation type="submission" date="2018-09" db="EMBL/GenBank/DDBJ databases">
        <title>Genomic investigation of the strawberry pathogen Phytophthora fragariae indicates pathogenicity is determined by transcriptional variation in three key races.</title>
        <authorList>
            <person name="Adams T.M."/>
            <person name="Armitage A.D."/>
            <person name="Sobczyk M.K."/>
            <person name="Bates H.J."/>
            <person name="Dunwell J.M."/>
            <person name="Nellist C.F."/>
            <person name="Harrison R.J."/>
        </authorList>
    </citation>
    <scope>NUCLEOTIDE SEQUENCE [LARGE SCALE GENOMIC DNA]</scope>
    <source>
        <strain evidence="2 3">SCRP249</strain>
    </source>
</reference>
<evidence type="ECO:0000313" key="2">
    <source>
        <dbReference type="EMBL" id="KAE9010991.1"/>
    </source>
</evidence>
<feature type="compositionally biased region" description="Low complexity" evidence="1">
    <location>
        <begin position="161"/>
        <end position="177"/>
    </location>
</feature>
<proteinExistence type="predicted"/>
<organism evidence="2 3">
    <name type="scientific">Phytophthora rubi</name>
    <dbReference type="NCBI Taxonomy" id="129364"/>
    <lineage>
        <taxon>Eukaryota</taxon>
        <taxon>Sar</taxon>
        <taxon>Stramenopiles</taxon>
        <taxon>Oomycota</taxon>
        <taxon>Peronosporomycetes</taxon>
        <taxon>Peronosporales</taxon>
        <taxon>Peronosporaceae</taxon>
        <taxon>Phytophthora</taxon>
    </lineage>
</organism>
<evidence type="ECO:0000313" key="3">
    <source>
        <dbReference type="Proteomes" id="UP000429607"/>
    </source>
</evidence>
<protein>
    <submittedName>
        <fullName evidence="2">Uncharacterized protein</fullName>
    </submittedName>
</protein>
<feature type="region of interest" description="Disordered" evidence="1">
    <location>
        <begin position="268"/>
        <end position="331"/>
    </location>
</feature>
<sequence>MSRRPTRPPSRSLSAATARAFRSLGCTGEGALDVLTEATQPQPRLHAGASSAESRPHDDAPPAASSRPTDAASEAPEPSVEHPAPPASALRTLSWGRGGSSSPDEPSIEASSTPVVPRPSPPASPSSASSSSKRKRVSSPRSSTEAATASQIPPFKRLGCASADLRARAAAVAAQRASGPPSEWSTTPAASHTPSPALGSPGGESSEGSDVPLIPVSSPSPASPPSPAASALVGVTLPVMLVSLGRRMVACHQAVVMVVVRRRRALTMTRPPTDHQGNPMTPPPRPTPTDLLRRRLLAYSNRRRRRRSSTTYPRSRSNESCSGRKVKMKAPPSRLGLLPKLRSRLQRRHRGLLHPMHHLPRVRLLLRGRGVPESR</sequence>
<feature type="compositionally biased region" description="Polar residues" evidence="1">
    <location>
        <begin position="183"/>
        <end position="194"/>
    </location>
</feature>
<evidence type="ECO:0000256" key="1">
    <source>
        <dbReference type="SAM" id="MobiDB-lite"/>
    </source>
</evidence>
<accession>A0A6A3KUN3</accession>
<comment type="caution">
    <text evidence="2">The sequence shown here is derived from an EMBL/GenBank/DDBJ whole genome shotgun (WGS) entry which is preliminary data.</text>
</comment>
<dbReference type="Proteomes" id="UP000429607">
    <property type="component" value="Unassembled WGS sequence"/>
</dbReference>
<dbReference type="EMBL" id="QXFV01001241">
    <property type="protein sequence ID" value="KAE9010991.1"/>
    <property type="molecule type" value="Genomic_DNA"/>
</dbReference>
<dbReference type="AlphaFoldDB" id="A0A6A3KUN3"/>
<gene>
    <name evidence="2" type="ORF">PR001_g16023</name>
</gene>
<feature type="compositionally biased region" description="Low complexity" evidence="1">
    <location>
        <begin position="203"/>
        <end position="220"/>
    </location>
</feature>
<feature type="region of interest" description="Disordered" evidence="1">
    <location>
        <begin position="32"/>
        <end position="229"/>
    </location>
</feature>
<name>A0A6A3KUN3_9STRA</name>